<dbReference type="Proteomes" id="UP000024816">
    <property type="component" value="Unassembled WGS sequence"/>
</dbReference>
<dbReference type="STRING" id="1280952.HJA_04351"/>
<keyword evidence="4" id="KW-1185">Reference proteome</keyword>
<dbReference type="AlphaFoldDB" id="A0A059FIR0"/>
<feature type="transmembrane region" description="Helical" evidence="1">
    <location>
        <begin position="12"/>
        <end position="34"/>
    </location>
</feature>
<dbReference type="PATRIC" id="fig|1280952.3.peg.862"/>
<dbReference type="RefSeq" id="WP_081814519.1">
    <property type="nucleotide sequence ID" value="NZ_ARYJ01000002.1"/>
</dbReference>
<dbReference type="OrthoDB" id="193898at2"/>
<dbReference type="GO" id="GO:0080120">
    <property type="term" value="P:CAAX-box protein maturation"/>
    <property type="evidence" value="ECO:0007669"/>
    <property type="project" value="UniProtKB-ARBA"/>
</dbReference>
<sequence length="280" mass="29719">MMRFLSPALAAGGRILLAFIMIAIPAAIVRLVLVPGMEALLNLSDPAVVVLRRVGMMTGIVAGYWMYVRLVEKRAAAELSFRPATIGLSGLAGSASIAVPMFALYVFGAFVLTGTGGDGGLAGIALLILAAALLEEVVFRAVIFGIIERQLGLWSALLAPSLLFSALHLFNFHWGGWAAFVSVVLLGLMWSLVYAVTRNLWAATANHALWNFTIILTGLPLTGQQQWRAAAPLHSEIRGNVLWTGGEAGPEGSLLVILFVIVITSGLLWCVRAGARSGAR</sequence>
<name>A0A059FIR0_9PROT</name>
<feature type="transmembrane region" description="Helical" evidence="1">
    <location>
        <begin position="88"/>
        <end position="113"/>
    </location>
</feature>
<dbReference type="PANTHER" id="PTHR39430:SF1">
    <property type="entry name" value="PROTEASE"/>
    <property type="match status" value="1"/>
</dbReference>
<gene>
    <name evidence="3" type="ORF">HJA_04351</name>
</gene>
<evidence type="ECO:0000313" key="4">
    <source>
        <dbReference type="Proteomes" id="UP000024816"/>
    </source>
</evidence>
<feature type="transmembrane region" description="Helical" evidence="1">
    <location>
        <begin position="151"/>
        <end position="170"/>
    </location>
</feature>
<dbReference type="EMBL" id="ARYJ01000002">
    <property type="protein sequence ID" value="KCZ90431.1"/>
    <property type="molecule type" value="Genomic_DNA"/>
</dbReference>
<reference evidence="3 4" key="1">
    <citation type="journal article" date="2014" name="Antonie Van Leeuwenhoek">
        <title>Hyphomonas beringensis sp. nov. and Hyphomonas chukchiensis sp. nov., isolated from surface seawater of the Bering Sea and Chukchi Sea.</title>
        <authorList>
            <person name="Li C."/>
            <person name="Lai Q."/>
            <person name="Li G."/>
            <person name="Dong C."/>
            <person name="Wang J."/>
            <person name="Liao Y."/>
            <person name="Shao Z."/>
        </authorList>
    </citation>
    <scope>NUCLEOTIDE SEQUENCE [LARGE SCALE GENOMIC DNA]</scope>
    <source>
        <strain evidence="3 4">VP2</strain>
    </source>
</reference>
<feature type="transmembrane region" description="Helical" evidence="1">
    <location>
        <begin position="46"/>
        <end position="67"/>
    </location>
</feature>
<comment type="caution">
    <text evidence="3">The sequence shown here is derived from an EMBL/GenBank/DDBJ whole genome shotgun (WGS) entry which is preliminary data.</text>
</comment>
<organism evidence="3 4">
    <name type="scientific">Hyphomonas jannaschiana VP2</name>
    <dbReference type="NCBI Taxonomy" id="1280952"/>
    <lineage>
        <taxon>Bacteria</taxon>
        <taxon>Pseudomonadati</taxon>
        <taxon>Pseudomonadota</taxon>
        <taxon>Alphaproteobacteria</taxon>
        <taxon>Hyphomonadales</taxon>
        <taxon>Hyphomonadaceae</taxon>
        <taxon>Hyphomonas</taxon>
    </lineage>
</organism>
<feature type="domain" description="CAAX prenyl protease 2/Lysostaphin resistance protein A-like" evidence="2">
    <location>
        <begin position="122"/>
        <end position="212"/>
    </location>
</feature>
<dbReference type="GO" id="GO:0004175">
    <property type="term" value="F:endopeptidase activity"/>
    <property type="evidence" value="ECO:0007669"/>
    <property type="project" value="UniProtKB-ARBA"/>
</dbReference>
<keyword evidence="1" id="KW-0812">Transmembrane</keyword>
<evidence type="ECO:0000259" key="2">
    <source>
        <dbReference type="Pfam" id="PF02517"/>
    </source>
</evidence>
<feature type="transmembrane region" description="Helical" evidence="1">
    <location>
        <begin position="208"/>
        <end position="227"/>
    </location>
</feature>
<dbReference type="eggNOG" id="COG1266">
    <property type="taxonomic scope" value="Bacteria"/>
</dbReference>
<evidence type="ECO:0000256" key="1">
    <source>
        <dbReference type="SAM" id="Phobius"/>
    </source>
</evidence>
<dbReference type="PANTHER" id="PTHR39430">
    <property type="entry name" value="MEMBRANE-ASSOCIATED PROTEASE-RELATED"/>
    <property type="match status" value="1"/>
</dbReference>
<feature type="transmembrane region" description="Helical" evidence="1">
    <location>
        <begin position="119"/>
        <end position="139"/>
    </location>
</feature>
<accession>A0A059FIR0</accession>
<keyword evidence="1" id="KW-0472">Membrane</keyword>
<proteinExistence type="predicted"/>
<protein>
    <recommendedName>
        <fullName evidence="2">CAAX prenyl protease 2/Lysostaphin resistance protein A-like domain-containing protein</fullName>
    </recommendedName>
</protein>
<evidence type="ECO:0000313" key="3">
    <source>
        <dbReference type="EMBL" id="KCZ90431.1"/>
    </source>
</evidence>
<feature type="transmembrane region" description="Helical" evidence="1">
    <location>
        <begin position="252"/>
        <end position="271"/>
    </location>
</feature>
<dbReference type="InterPro" id="IPR003675">
    <property type="entry name" value="Rce1/LyrA-like_dom"/>
</dbReference>
<dbReference type="Pfam" id="PF02517">
    <property type="entry name" value="Rce1-like"/>
    <property type="match status" value="1"/>
</dbReference>
<feature type="transmembrane region" description="Helical" evidence="1">
    <location>
        <begin position="176"/>
        <end position="196"/>
    </location>
</feature>
<keyword evidence="1" id="KW-1133">Transmembrane helix</keyword>